<accession>A0A128F3T1</accession>
<evidence type="ECO:0008006" key="3">
    <source>
        <dbReference type="Google" id="ProtNLM"/>
    </source>
</evidence>
<dbReference type="OrthoDB" id="5870625at2"/>
<evidence type="ECO:0000313" key="2">
    <source>
        <dbReference type="Proteomes" id="UP000071641"/>
    </source>
</evidence>
<dbReference type="AlphaFoldDB" id="A0A128F3T1"/>
<name>A0A128F3T1_9GAMM</name>
<proteinExistence type="predicted"/>
<keyword evidence="2" id="KW-1185">Reference proteome</keyword>
<evidence type="ECO:0000313" key="1">
    <source>
        <dbReference type="EMBL" id="CZF81429.1"/>
    </source>
</evidence>
<protein>
    <recommendedName>
        <fullName evidence="3">DUF2589 domain-containing protein</fullName>
    </recommendedName>
</protein>
<reference evidence="2" key="1">
    <citation type="submission" date="2016-02" db="EMBL/GenBank/DDBJ databases">
        <authorList>
            <person name="Rodrigo-Torres Lidia"/>
            <person name="Arahal R.David."/>
        </authorList>
    </citation>
    <scope>NUCLEOTIDE SEQUENCE [LARGE SCALE GENOMIC DNA]</scope>
    <source>
        <strain evidence="2">CECT 9029</strain>
    </source>
</reference>
<dbReference type="Proteomes" id="UP000071641">
    <property type="component" value="Unassembled WGS sequence"/>
</dbReference>
<dbReference type="InterPro" id="IPR024510">
    <property type="entry name" value="DUF2589"/>
</dbReference>
<dbReference type="EMBL" id="FIZX01000002">
    <property type="protein sequence ID" value="CZF81429.1"/>
    <property type="molecule type" value="Genomic_DNA"/>
</dbReference>
<sequence>MINLDSLVSAVHLSVTKANQALQNENQELISRFFDEVPSSNSGRLGSAETPEEPERTAYRPKYVTIEYPTDTTDGLQTLAVDVPLLTLVPVASPRVSEVKFRTNLEVNVNESNALEVSFVGNNSGGLFKSDKKPNHMAELEITINADEPPEGLRKLIEGYDRALRAQIPG</sequence>
<gene>
    <name evidence="1" type="ORF">GCE9029_02604</name>
</gene>
<dbReference type="STRING" id="1796497.GCE9029_02604"/>
<dbReference type="RefSeq" id="WP_062663655.1">
    <property type="nucleotide sequence ID" value="NZ_FIZX01000002.1"/>
</dbReference>
<organism evidence="1 2">
    <name type="scientific">Grimontia celer</name>
    <dbReference type="NCBI Taxonomy" id="1796497"/>
    <lineage>
        <taxon>Bacteria</taxon>
        <taxon>Pseudomonadati</taxon>
        <taxon>Pseudomonadota</taxon>
        <taxon>Gammaproteobacteria</taxon>
        <taxon>Vibrionales</taxon>
        <taxon>Vibrionaceae</taxon>
        <taxon>Grimontia</taxon>
    </lineage>
</organism>
<dbReference type="Pfam" id="PF11655">
    <property type="entry name" value="DUF2589"/>
    <property type="match status" value="1"/>
</dbReference>